<dbReference type="RefSeq" id="WP_222158336.1">
    <property type="nucleotide sequence ID" value="NZ_CP081864.1"/>
</dbReference>
<dbReference type="PROSITE" id="PS51257">
    <property type="entry name" value="PROKAR_LIPOPROTEIN"/>
    <property type="match status" value="1"/>
</dbReference>
<dbReference type="EMBL" id="CP081864">
    <property type="protein sequence ID" value="QZN95230.1"/>
    <property type="molecule type" value="Genomic_DNA"/>
</dbReference>
<dbReference type="InterPro" id="IPR058956">
    <property type="entry name" value="MamC"/>
</dbReference>
<sequence length="110" mass="11555">MSNNRDALSPISRAVVAGALVGTTSSCIEQWRRYQRGETTLNESAVKVASDAAKAGVVSGTVMAVASASAGRPLLTWLTLASAGIASLYVLDAMQRRESLQDQTQEGVQE</sequence>
<protein>
    <submittedName>
        <fullName evidence="1">Uncharacterized protein</fullName>
    </submittedName>
</protein>
<keyword evidence="2" id="KW-1185">Reference proteome</keyword>
<proteinExistence type="predicted"/>
<name>A0ABX9AJ89_9ENTR</name>
<organism evidence="1 2">
    <name type="scientific">Symbiopectobacterium purcellii</name>
    <dbReference type="NCBI Taxonomy" id="2871826"/>
    <lineage>
        <taxon>Bacteria</taxon>
        <taxon>Pseudomonadati</taxon>
        <taxon>Pseudomonadota</taxon>
        <taxon>Gammaproteobacteria</taxon>
        <taxon>Enterobacterales</taxon>
        <taxon>Enterobacteriaceae</taxon>
    </lineage>
</organism>
<accession>A0ABX9AJ89</accession>
<dbReference type="Pfam" id="PF26373">
    <property type="entry name" value="MamC"/>
    <property type="match status" value="1"/>
</dbReference>
<dbReference type="Proteomes" id="UP000825886">
    <property type="component" value="Chromosome"/>
</dbReference>
<gene>
    <name evidence="1" type="ORF">K6K13_18745</name>
</gene>
<evidence type="ECO:0000313" key="2">
    <source>
        <dbReference type="Proteomes" id="UP000825886"/>
    </source>
</evidence>
<reference evidence="1 2" key="1">
    <citation type="submission" date="2021-08" db="EMBL/GenBank/DDBJ databases">
        <title>Culture and genomic analysis of Symbiopectobacterium purcellii sp. nov. gen. nov., isolated from the leafhopper Empoasca decipiens.</title>
        <authorList>
            <person name="Nadal-Jimenez P."/>
            <person name="Siozios S."/>
            <person name="Halliday N."/>
            <person name="Camara M."/>
            <person name="Hurst G.D.D."/>
        </authorList>
    </citation>
    <scope>NUCLEOTIDE SEQUENCE [LARGE SCALE GENOMIC DNA]</scope>
    <source>
        <strain evidence="1 2">SyEd1</strain>
    </source>
</reference>
<evidence type="ECO:0000313" key="1">
    <source>
        <dbReference type="EMBL" id="QZN95230.1"/>
    </source>
</evidence>